<dbReference type="InterPro" id="IPR050188">
    <property type="entry name" value="RluA_PseudoU_synthase"/>
</dbReference>
<keyword evidence="2" id="KW-0413">Isomerase</keyword>
<reference evidence="4 5" key="1">
    <citation type="submission" date="2013-08" db="EMBL/GenBank/DDBJ databases">
        <authorList>
            <person name="Weinstock G."/>
            <person name="Sodergren E."/>
            <person name="Wylie T."/>
            <person name="Fulton L."/>
            <person name="Fulton R."/>
            <person name="Fronick C."/>
            <person name="O'Laughlin M."/>
            <person name="Godfrey J."/>
            <person name="Miner T."/>
            <person name="Herter B."/>
            <person name="Appelbaum E."/>
            <person name="Cordes M."/>
            <person name="Lek S."/>
            <person name="Wollam A."/>
            <person name="Pepin K.H."/>
            <person name="Palsikar V.B."/>
            <person name="Mitreva M."/>
            <person name="Wilson R.K."/>
        </authorList>
    </citation>
    <scope>NUCLEOTIDE SEQUENCE [LARGE SCALE GENOMIC DNA]</scope>
    <source>
        <strain evidence="4 5">ATCC 700332</strain>
    </source>
</reference>
<keyword evidence="5" id="KW-1185">Reference proteome</keyword>
<evidence type="ECO:0000256" key="2">
    <source>
        <dbReference type="ARBA" id="ARBA00023235"/>
    </source>
</evidence>
<evidence type="ECO:0000313" key="4">
    <source>
        <dbReference type="EMBL" id="ERJ94134.1"/>
    </source>
</evidence>
<evidence type="ECO:0000259" key="3">
    <source>
        <dbReference type="Pfam" id="PF00849"/>
    </source>
</evidence>
<dbReference type="Gene3D" id="3.30.2350.10">
    <property type="entry name" value="Pseudouridine synthase"/>
    <property type="match status" value="1"/>
</dbReference>
<comment type="similarity">
    <text evidence="1">Belongs to the pseudouridine synthase RluA family.</text>
</comment>
<accession>A0ABN0P0Z0</accession>
<evidence type="ECO:0000256" key="1">
    <source>
        <dbReference type="ARBA" id="ARBA00010876"/>
    </source>
</evidence>
<dbReference type="PANTHER" id="PTHR21600">
    <property type="entry name" value="MITOCHONDRIAL RNA PSEUDOURIDINE SYNTHASE"/>
    <property type="match status" value="1"/>
</dbReference>
<proteinExistence type="inferred from homology"/>
<dbReference type="InterPro" id="IPR006145">
    <property type="entry name" value="PsdUridine_synth_RsuA/RluA"/>
</dbReference>
<sequence length="262" mass="29787">MPKPKRAKRDFKSMVSMVTNGEGARILYMDESLAVFNKSAGEICEDTVQEKDSIVYAFKHCFKNSSFALSVKPPSYIHCFNRLDRPVSGAVLLVFNRNLMCVLQNSFMHAHKEPGKACVTKTYWAIVEGVLESTKDFSLLEHYIRFDSSKQKAFIYDEVRRKTKKASLLWRIRGSGERYSFAEIRLLTGRTHQIRAQLAHIGVHIKGDVKYGARRNDTLGGIRLHAASLEFPHPLTGDRVCAHAPLLQTDALWDVCGKYFDE</sequence>
<gene>
    <name evidence="4" type="ORF">HMPREF9193_00489</name>
</gene>
<dbReference type="EMBL" id="AWVH01000006">
    <property type="protein sequence ID" value="ERJ94134.1"/>
    <property type="molecule type" value="Genomic_DNA"/>
</dbReference>
<comment type="caution">
    <text evidence="4">The sequence shown here is derived from an EMBL/GenBank/DDBJ whole genome shotgun (WGS) entry which is preliminary data.</text>
</comment>
<dbReference type="SUPFAM" id="SSF55120">
    <property type="entry name" value="Pseudouridine synthase"/>
    <property type="match status" value="1"/>
</dbReference>
<dbReference type="CDD" id="cd02869">
    <property type="entry name" value="PseudoU_synth_RluA_like"/>
    <property type="match status" value="1"/>
</dbReference>
<dbReference type="PANTHER" id="PTHR21600:SF83">
    <property type="entry name" value="PSEUDOURIDYLATE SYNTHASE RPUSD4, MITOCHONDRIAL"/>
    <property type="match status" value="1"/>
</dbReference>
<dbReference type="Proteomes" id="UP000016649">
    <property type="component" value="Unassembled WGS sequence"/>
</dbReference>
<feature type="domain" description="Pseudouridine synthase RsuA/RluA-like" evidence="3">
    <location>
        <begin position="33"/>
        <end position="200"/>
    </location>
</feature>
<dbReference type="Pfam" id="PF00849">
    <property type="entry name" value="PseudoU_synth_2"/>
    <property type="match status" value="1"/>
</dbReference>
<protein>
    <submittedName>
        <fullName evidence="4">RNA pseudouridine synthase</fullName>
    </submittedName>
</protein>
<dbReference type="InterPro" id="IPR020103">
    <property type="entry name" value="PsdUridine_synth_cat_dom_sf"/>
</dbReference>
<evidence type="ECO:0000313" key="5">
    <source>
        <dbReference type="Proteomes" id="UP000016649"/>
    </source>
</evidence>
<name>A0ABN0P0Z0_TRELE</name>
<organism evidence="4 5">
    <name type="scientific">Treponema lecithinolyticum ATCC 700332</name>
    <dbReference type="NCBI Taxonomy" id="1321815"/>
    <lineage>
        <taxon>Bacteria</taxon>
        <taxon>Pseudomonadati</taxon>
        <taxon>Spirochaetota</taxon>
        <taxon>Spirochaetia</taxon>
        <taxon>Spirochaetales</taxon>
        <taxon>Treponemataceae</taxon>
        <taxon>Treponema</taxon>
    </lineage>
</organism>